<dbReference type="PANTHER" id="PTHR36932">
    <property type="entry name" value="CAPSULAR POLYSACCHARIDE BIOSYNTHESIS PROTEIN"/>
    <property type="match status" value="1"/>
</dbReference>
<dbReference type="Gene3D" id="3.40.50.12780">
    <property type="entry name" value="N-terminal domain of ligase-like"/>
    <property type="match status" value="1"/>
</dbReference>
<protein>
    <submittedName>
        <fullName evidence="1">CapK related-protein</fullName>
    </submittedName>
</protein>
<evidence type="ECO:0000313" key="2">
    <source>
        <dbReference type="Proteomes" id="UP000007360"/>
    </source>
</evidence>
<dbReference type="Proteomes" id="UP000007360">
    <property type="component" value="Unassembled WGS sequence"/>
</dbReference>
<dbReference type="InterPro" id="IPR042099">
    <property type="entry name" value="ANL_N_sf"/>
</dbReference>
<dbReference type="EMBL" id="AMPO01000002">
    <property type="protein sequence ID" value="EKF86372.1"/>
    <property type="molecule type" value="Genomic_DNA"/>
</dbReference>
<organism evidence="1 2">
    <name type="scientific">Methanobacterium formicicum (strain DSM 3637 / PP1)</name>
    <dbReference type="NCBI Taxonomy" id="1204725"/>
    <lineage>
        <taxon>Archaea</taxon>
        <taxon>Methanobacteriati</taxon>
        <taxon>Methanobacteriota</taxon>
        <taxon>Methanomada group</taxon>
        <taxon>Methanobacteria</taxon>
        <taxon>Methanobacteriales</taxon>
        <taxon>Methanobacteriaceae</taxon>
        <taxon>Methanobacterium</taxon>
    </lineage>
</organism>
<keyword evidence="2" id="KW-1185">Reference proteome</keyword>
<dbReference type="PANTHER" id="PTHR36932:SF1">
    <property type="entry name" value="CAPSULAR POLYSACCHARIDE BIOSYNTHESIS PROTEIN"/>
    <property type="match status" value="1"/>
</dbReference>
<dbReference type="RefSeq" id="WP_004029752.1">
    <property type="nucleotide sequence ID" value="NZ_AMPO01000002.1"/>
</dbReference>
<dbReference type="InterPro" id="IPR053158">
    <property type="entry name" value="CapK_Type1_Caps_Biosynth"/>
</dbReference>
<dbReference type="OrthoDB" id="37928at2157"/>
<name>K2R5B1_METFP</name>
<gene>
    <name evidence="1" type="ORF">A994_02778</name>
</gene>
<comment type="caution">
    <text evidence="1">The sequence shown here is derived from an EMBL/GenBank/DDBJ whole genome shotgun (WGS) entry which is preliminary data.</text>
</comment>
<accession>K2R5B1</accession>
<dbReference type="AlphaFoldDB" id="K2R5B1"/>
<reference evidence="1 2" key="1">
    <citation type="journal article" date="2012" name="J. Bacteriol.">
        <title>Draft genome sequence of Methanobacterium formicicum DSM 3637, an archaebacterium isolated from the methane producer amoeba Pelomyxa palustris.</title>
        <authorList>
            <person name="Gutierrez G."/>
        </authorList>
    </citation>
    <scope>NUCLEOTIDE SEQUENCE [LARGE SCALE GENOMIC DNA]</scope>
    <source>
        <strain evidence="2">DSM 3637 / PP1</strain>
    </source>
</reference>
<sequence length="447" mass="51839">MVKTFIYKTLKNTLGNFSDNTYQEINNIKSQEDLITFRDKSLKNLILHSYNNVPYYKNIFNEISLSNGREVDLNKFNNLTILNKENIRNNEKKLISKDYNERKWRYNYSGGSTGEPIRFIQDYRYSEYASASNYYYYKNILNIEEPYVKKIIIWGSERDVFKGNIGLKSKMFNWITNTIILNSYKMSTEDMDKYIKKINSYKPDIIRGYSGSLYELCKHIQRKKTKIYSPKVLVGSAETLNSEMRKLIEETFGTKIFDFYGSREVSNLAGECKEGLMHILPPNLIEIVDKNNKPVSTSKTGKVIITNLFNYSMPLLRYQNGDMATLGPKKCKCGSVLPTLKKVDGRITEHFILEDGTVIAGEYFIHLIGLYCSQGSISQFQFIQRDYRDVQILVVTDLLNETAKKNIIEKIKLVMGQNCNIEWNCVLEIPKTPSGKFFYTKSLVSDC</sequence>
<dbReference type="PATRIC" id="fig|1204725.3.peg.558"/>
<evidence type="ECO:0000313" key="1">
    <source>
        <dbReference type="EMBL" id="EKF86372.1"/>
    </source>
</evidence>
<dbReference type="SUPFAM" id="SSF56801">
    <property type="entry name" value="Acetyl-CoA synthetase-like"/>
    <property type="match status" value="1"/>
</dbReference>
<proteinExistence type="predicted"/>